<proteinExistence type="predicted"/>
<dbReference type="Proteomes" id="UP000017786">
    <property type="component" value="Chromosome"/>
</dbReference>
<sequence length="36" mass="3955">MALVLVLFVVWGVPLYTEYLIHCPVLPAAAPDSLSR</sequence>
<dbReference type="HOGENOM" id="CLU_3357168_0_0_11"/>
<gene>
    <name evidence="1" type="ORF">MKAN_03895</name>
</gene>
<evidence type="ECO:0000313" key="1">
    <source>
        <dbReference type="EMBL" id="AGZ53990.1"/>
    </source>
</evidence>
<dbReference type="AlphaFoldDB" id="U5X0X9"/>
<dbReference type="KEGG" id="mkn:MKAN_03895"/>
<name>U5X0X9_MYCKA</name>
<organism evidence="1 2">
    <name type="scientific">Mycobacterium kansasii ATCC 12478</name>
    <dbReference type="NCBI Taxonomy" id="557599"/>
    <lineage>
        <taxon>Bacteria</taxon>
        <taxon>Bacillati</taxon>
        <taxon>Actinomycetota</taxon>
        <taxon>Actinomycetes</taxon>
        <taxon>Mycobacteriales</taxon>
        <taxon>Mycobacteriaceae</taxon>
        <taxon>Mycobacterium</taxon>
    </lineage>
</organism>
<dbReference type="EMBL" id="CP006835">
    <property type="protein sequence ID" value="AGZ53990.1"/>
    <property type="molecule type" value="Genomic_DNA"/>
</dbReference>
<accession>U5X0X9</accession>
<evidence type="ECO:0000313" key="2">
    <source>
        <dbReference type="Proteomes" id="UP000017786"/>
    </source>
</evidence>
<protein>
    <submittedName>
        <fullName evidence="1">Uncharacterized protein</fullName>
    </submittedName>
</protein>
<reference evidence="1 2" key="1">
    <citation type="submission" date="2013-10" db="EMBL/GenBank/DDBJ databases">
        <title>Genome sequence of Mycobacterium kansasii.</title>
        <authorList>
            <consortium name="McGill University Mycobacterium genome consortium"/>
            <person name="Veyrier F.J."/>
            <person name="Behr M.A."/>
        </authorList>
    </citation>
    <scope>NUCLEOTIDE SEQUENCE [LARGE SCALE GENOMIC DNA]</scope>
    <source>
        <strain evidence="1 2">ATCC 12478</strain>
    </source>
</reference>